<comment type="caution">
    <text evidence="2">The sequence shown here is derived from an EMBL/GenBank/DDBJ whole genome shotgun (WGS) entry which is preliminary data.</text>
</comment>
<evidence type="ECO:0000313" key="2">
    <source>
        <dbReference type="EMBL" id="PLW20404.1"/>
    </source>
</evidence>
<evidence type="ECO:0000256" key="1">
    <source>
        <dbReference type="SAM" id="MobiDB-lite"/>
    </source>
</evidence>
<organism evidence="2 3">
    <name type="scientific">Puccinia coronata f. sp. avenae</name>
    <dbReference type="NCBI Taxonomy" id="200324"/>
    <lineage>
        <taxon>Eukaryota</taxon>
        <taxon>Fungi</taxon>
        <taxon>Dikarya</taxon>
        <taxon>Basidiomycota</taxon>
        <taxon>Pucciniomycotina</taxon>
        <taxon>Pucciniomycetes</taxon>
        <taxon>Pucciniales</taxon>
        <taxon>Pucciniaceae</taxon>
        <taxon>Puccinia</taxon>
    </lineage>
</organism>
<dbReference type="EMBL" id="PGCI01000699">
    <property type="protein sequence ID" value="PLW20404.1"/>
    <property type="molecule type" value="Genomic_DNA"/>
</dbReference>
<name>A0A2N5T4K5_9BASI</name>
<feature type="compositionally biased region" description="Polar residues" evidence="1">
    <location>
        <begin position="542"/>
        <end position="558"/>
    </location>
</feature>
<feature type="region of interest" description="Disordered" evidence="1">
    <location>
        <begin position="235"/>
        <end position="392"/>
    </location>
</feature>
<dbReference type="Proteomes" id="UP000235392">
    <property type="component" value="Unassembled WGS sequence"/>
</dbReference>
<protein>
    <submittedName>
        <fullName evidence="2">Uncharacterized protein</fullName>
    </submittedName>
</protein>
<reference evidence="2 3" key="1">
    <citation type="submission" date="2017-11" db="EMBL/GenBank/DDBJ databases">
        <title>De novo assembly and phasing of dikaryotic genomes from two isolates of Puccinia coronata f. sp. avenae, the causal agent of oat crown rust.</title>
        <authorList>
            <person name="Miller M.E."/>
            <person name="Zhang Y."/>
            <person name="Omidvar V."/>
            <person name="Sperschneider J."/>
            <person name="Schwessinger B."/>
            <person name="Raley C."/>
            <person name="Palmer J.M."/>
            <person name="Garnica D."/>
            <person name="Upadhyaya N."/>
            <person name="Rathjen J."/>
            <person name="Taylor J.M."/>
            <person name="Park R.F."/>
            <person name="Dodds P.N."/>
            <person name="Hirsch C.D."/>
            <person name="Kianian S.F."/>
            <person name="Figueroa M."/>
        </authorList>
    </citation>
    <scope>NUCLEOTIDE SEQUENCE [LARGE SCALE GENOMIC DNA]</scope>
    <source>
        <strain evidence="2">12SD80</strain>
    </source>
</reference>
<feature type="region of interest" description="Disordered" evidence="1">
    <location>
        <begin position="1"/>
        <end position="69"/>
    </location>
</feature>
<feature type="compositionally biased region" description="Polar residues" evidence="1">
    <location>
        <begin position="524"/>
        <end position="533"/>
    </location>
</feature>
<dbReference type="AlphaFoldDB" id="A0A2N5T4K5"/>
<proteinExistence type="predicted"/>
<feature type="compositionally biased region" description="Polar residues" evidence="1">
    <location>
        <begin position="333"/>
        <end position="361"/>
    </location>
</feature>
<accession>A0A2N5T4K5</accession>
<feature type="region of interest" description="Disordered" evidence="1">
    <location>
        <begin position="518"/>
        <end position="563"/>
    </location>
</feature>
<evidence type="ECO:0000313" key="3">
    <source>
        <dbReference type="Proteomes" id="UP000235392"/>
    </source>
</evidence>
<sequence>MLSSNNAPPSADDLPASDQLALVMAANDVHPPHSPSAAGPANDTRPLHSRFAAGPANDSRPPHSSFAAGQTDFYSAAGSSLSPLSEPSLNQSANYDMAIPNQFDVLETRARMILMALESHLQNVILLIASAPILPEDCHALAYDPHGAGHSPTLPTVHCVVISNLGLPMFSFSDIDSTDTLTRLSTVHRNVVDIQENLKHVAANTVPGKFDTLERVLINIQAILRWFIGVGLSHASRQPPAGSPAPNQTQLAADSQPPAGSQPPSQSQAPSGSQYPAENQPSASQAPHHSQPPVAHAPDCSQAPHHSQPFAIHPPNCSQAPPHSQPPPVDAPNCSQPSTGSHSTDGSQSPTEDQPPASSAGNPKELPRTRRESPVPPPQNSDATEWSPNHQSAQVPCAQSLMLFSQQLNTAVFNSATQVLFKFSNAFRGLNPYERELVLSASNLGPGTYKDAIAGLVLFERQTATEVMNRMGHMQLVSDRKEFERQVQQLLQSSKPYRHLQQAVSTLRASKFPGSGALPVSPSLAVSTNSSGTIKRGPPTEAPQSNKRTRLSNPTDDLTNLPEGRWNELLMRH</sequence>
<feature type="compositionally biased region" description="Polar residues" evidence="1">
    <location>
        <begin position="279"/>
        <end position="288"/>
    </location>
</feature>
<feature type="compositionally biased region" description="Low complexity" evidence="1">
    <location>
        <begin position="252"/>
        <end position="277"/>
    </location>
</feature>
<feature type="compositionally biased region" description="Polar residues" evidence="1">
    <location>
        <begin position="380"/>
        <end position="392"/>
    </location>
</feature>
<gene>
    <name evidence="2" type="ORF">PCASD_22723</name>
</gene>